<accession>W4LZA9</accession>
<dbReference type="EMBL" id="AZHX01001465">
    <property type="protein sequence ID" value="ETX03081.1"/>
    <property type="molecule type" value="Genomic_DNA"/>
</dbReference>
<feature type="non-terminal residue" evidence="2">
    <location>
        <position position="269"/>
    </location>
</feature>
<organism evidence="2 3">
    <name type="scientific">Candidatus Entotheonella gemina</name>
    <dbReference type="NCBI Taxonomy" id="1429439"/>
    <lineage>
        <taxon>Bacteria</taxon>
        <taxon>Pseudomonadati</taxon>
        <taxon>Nitrospinota/Tectimicrobiota group</taxon>
        <taxon>Candidatus Tectimicrobiota</taxon>
        <taxon>Candidatus Entotheonellia</taxon>
        <taxon>Candidatus Entotheonellales</taxon>
        <taxon>Candidatus Entotheonellaceae</taxon>
        <taxon>Candidatus Entotheonella</taxon>
    </lineage>
</organism>
<comment type="caution">
    <text evidence="2">The sequence shown here is derived from an EMBL/GenBank/DDBJ whole genome shotgun (WGS) entry which is preliminary data.</text>
</comment>
<feature type="domain" description="LPS-assembly protein LptD central" evidence="1">
    <location>
        <begin position="190"/>
        <end position="265"/>
    </location>
</feature>
<proteinExistence type="predicted"/>
<keyword evidence="3" id="KW-1185">Reference proteome</keyword>
<dbReference type="InterPro" id="IPR045659">
    <property type="entry name" value="LptD_2"/>
</dbReference>
<dbReference type="Proteomes" id="UP000019140">
    <property type="component" value="Unassembled WGS sequence"/>
</dbReference>
<dbReference type="PANTHER" id="PTHR30189:SF1">
    <property type="entry name" value="LPS-ASSEMBLY PROTEIN LPTD"/>
    <property type="match status" value="1"/>
</dbReference>
<dbReference type="HOGENOM" id="CLU_1036236_0_0_7"/>
<dbReference type="InterPro" id="IPR050218">
    <property type="entry name" value="LptD"/>
</dbReference>
<dbReference type="AlphaFoldDB" id="W4LZA9"/>
<dbReference type="PANTHER" id="PTHR30189">
    <property type="entry name" value="LPS-ASSEMBLY PROTEIN"/>
    <property type="match status" value="1"/>
</dbReference>
<evidence type="ECO:0000313" key="3">
    <source>
        <dbReference type="Proteomes" id="UP000019140"/>
    </source>
</evidence>
<sequence>MPVSTWERYRWQTGPLLWLLGVWLVLGWEAVAQPLPGVLSGVQETGEPVMLRAESLEFFQQQQRLVATGQVVVESGESRMFADRLDMNTETGVGIATGNVRFVTPEDDVQASALEFNLSADQGLLYDAKGTVGKVYQISGQRVERQGSARLNMQRGRITTCRQPRPHWEFRSRKTRIGARNYATLKDPSFWIKGVPVFYLPYFVFPVKDERTTGLLPPRFGYSDNDGAIVRSSFFWAMTDWMDSTVGLEYLSERGWKPDAEFRYAIDPL</sequence>
<evidence type="ECO:0000313" key="2">
    <source>
        <dbReference type="EMBL" id="ETX03081.1"/>
    </source>
</evidence>
<gene>
    <name evidence="2" type="ORF">ETSY2_34180</name>
</gene>
<dbReference type="Pfam" id="PF19838">
    <property type="entry name" value="LptD_2"/>
    <property type="match status" value="1"/>
</dbReference>
<dbReference type="Gene3D" id="2.60.450.10">
    <property type="entry name" value="Lipopolysaccharide (LPS) transport protein A like domain"/>
    <property type="match status" value="1"/>
</dbReference>
<name>W4LZA9_9BACT</name>
<evidence type="ECO:0000259" key="1">
    <source>
        <dbReference type="Pfam" id="PF19838"/>
    </source>
</evidence>
<dbReference type="GO" id="GO:1990351">
    <property type="term" value="C:transporter complex"/>
    <property type="evidence" value="ECO:0007669"/>
    <property type="project" value="TreeGrafter"/>
</dbReference>
<protein>
    <recommendedName>
        <fullName evidence="1">LPS-assembly protein LptD central domain-containing protein</fullName>
    </recommendedName>
</protein>
<reference evidence="2 3" key="1">
    <citation type="journal article" date="2014" name="Nature">
        <title>An environmental bacterial taxon with a large and distinct metabolic repertoire.</title>
        <authorList>
            <person name="Wilson M.C."/>
            <person name="Mori T."/>
            <person name="Ruckert C."/>
            <person name="Uria A.R."/>
            <person name="Helf M.J."/>
            <person name="Takada K."/>
            <person name="Gernert C."/>
            <person name="Steffens U.A."/>
            <person name="Heycke N."/>
            <person name="Schmitt S."/>
            <person name="Rinke C."/>
            <person name="Helfrich E.J."/>
            <person name="Brachmann A.O."/>
            <person name="Gurgui C."/>
            <person name="Wakimoto T."/>
            <person name="Kracht M."/>
            <person name="Crusemann M."/>
            <person name="Hentschel U."/>
            <person name="Abe I."/>
            <person name="Matsunaga S."/>
            <person name="Kalinowski J."/>
            <person name="Takeyama H."/>
            <person name="Piel J."/>
        </authorList>
    </citation>
    <scope>NUCLEOTIDE SEQUENCE [LARGE SCALE GENOMIC DNA]</scope>
    <source>
        <strain evidence="3">TSY2</strain>
    </source>
</reference>
<dbReference type="GO" id="GO:0009279">
    <property type="term" value="C:cell outer membrane"/>
    <property type="evidence" value="ECO:0007669"/>
    <property type="project" value="TreeGrafter"/>
</dbReference>